<dbReference type="EMBL" id="VSWC01000118">
    <property type="protein sequence ID" value="KAA1083814.1"/>
    <property type="molecule type" value="Genomic_DNA"/>
</dbReference>
<accession>A0A5B0N5M4</accession>
<keyword evidence="5" id="KW-1185">Reference proteome</keyword>
<evidence type="ECO:0000313" key="1">
    <source>
        <dbReference type="EMBL" id="KAA1067058.1"/>
    </source>
</evidence>
<gene>
    <name evidence="2" type="ORF">PGT21_007864</name>
    <name evidence="4" type="ORF">PGTUg99_003982</name>
    <name evidence="1" type="ORF">PGTUg99_029706</name>
    <name evidence="3" type="ORF">PGTUg99_037374</name>
</gene>
<dbReference type="EMBL" id="VDEP01000508">
    <property type="protein sequence ID" value="KAA1067058.1"/>
    <property type="molecule type" value="Genomic_DNA"/>
</dbReference>
<evidence type="ECO:0000313" key="5">
    <source>
        <dbReference type="Proteomes" id="UP000324748"/>
    </source>
</evidence>
<protein>
    <submittedName>
        <fullName evidence="2">Uncharacterized protein</fullName>
    </submittedName>
</protein>
<proteinExistence type="predicted"/>
<comment type="caution">
    <text evidence="2">The sequence shown here is derived from an EMBL/GenBank/DDBJ whole genome shotgun (WGS) entry which is preliminary data.</text>
</comment>
<evidence type="ECO:0000313" key="2">
    <source>
        <dbReference type="EMBL" id="KAA1083814.1"/>
    </source>
</evidence>
<dbReference type="EMBL" id="VDEP01000337">
    <property type="protein sequence ID" value="KAA1102926.1"/>
    <property type="molecule type" value="Genomic_DNA"/>
</dbReference>
<dbReference type="EMBL" id="VDEP01000327">
    <property type="protein sequence ID" value="KAA1103612.1"/>
    <property type="molecule type" value="Genomic_DNA"/>
</dbReference>
<evidence type="ECO:0000313" key="4">
    <source>
        <dbReference type="EMBL" id="KAA1103612.1"/>
    </source>
</evidence>
<organism evidence="2 5">
    <name type="scientific">Puccinia graminis f. sp. tritici</name>
    <dbReference type="NCBI Taxonomy" id="56615"/>
    <lineage>
        <taxon>Eukaryota</taxon>
        <taxon>Fungi</taxon>
        <taxon>Dikarya</taxon>
        <taxon>Basidiomycota</taxon>
        <taxon>Pucciniomycotina</taxon>
        <taxon>Pucciniomycetes</taxon>
        <taxon>Pucciniales</taxon>
        <taxon>Pucciniaceae</taxon>
        <taxon>Puccinia</taxon>
    </lineage>
</organism>
<dbReference type="AlphaFoldDB" id="A0A5B0N5M4"/>
<reference evidence="5 6" key="1">
    <citation type="submission" date="2019-05" db="EMBL/GenBank/DDBJ databases">
        <title>Emergence of the Ug99 lineage of the wheat stem rust pathogen through somatic hybridization.</title>
        <authorList>
            <person name="Li F."/>
            <person name="Upadhyaya N.M."/>
            <person name="Sperschneider J."/>
            <person name="Matny O."/>
            <person name="Nguyen-Phuc H."/>
            <person name="Mago R."/>
            <person name="Raley C."/>
            <person name="Miller M.E."/>
            <person name="Silverstein K.A.T."/>
            <person name="Henningsen E."/>
            <person name="Hirsch C.D."/>
            <person name="Visser B."/>
            <person name="Pretorius Z.A."/>
            <person name="Steffenson B.J."/>
            <person name="Schwessinger B."/>
            <person name="Dodds P.N."/>
            <person name="Figueroa M."/>
        </authorList>
    </citation>
    <scope>NUCLEOTIDE SEQUENCE [LARGE SCALE GENOMIC DNA]</scope>
    <source>
        <strain evidence="2">21-0</strain>
        <strain evidence="1 6">Ug99</strain>
    </source>
</reference>
<dbReference type="Proteomes" id="UP000325313">
    <property type="component" value="Unassembled WGS sequence"/>
</dbReference>
<dbReference type="Proteomes" id="UP000324748">
    <property type="component" value="Unassembled WGS sequence"/>
</dbReference>
<evidence type="ECO:0000313" key="6">
    <source>
        <dbReference type="Proteomes" id="UP000325313"/>
    </source>
</evidence>
<evidence type="ECO:0000313" key="3">
    <source>
        <dbReference type="EMBL" id="KAA1102926.1"/>
    </source>
</evidence>
<sequence>MGDAAVLPDRASDGNLYNFFKREDMSSIWIMSKGERLALYLGRIMRSNRFRRDDMDLRANGSRLSWAE</sequence>
<name>A0A5B0N5M4_PUCGR</name>